<dbReference type="EMBL" id="WOGT01000001">
    <property type="protein sequence ID" value="MUN53704.1"/>
    <property type="molecule type" value="Genomic_DNA"/>
</dbReference>
<proteinExistence type="predicted"/>
<dbReference type="InterPro" id="IPR007161">
    <property type="entry name" value="DUF364"/>
</dbReference>
<dbReference type="Pfam" id="PF04016">
    <property type="entry name" value="DUF364"/>
    <property type="match status" value="1"/>
</dbReference>
<protein>
    <recommendedName>
        <fullName evidence="2">Putative heavy-metal chelation domain-containing protein</fullName>
    </recommendedName>
</protein>
<evidence type="ECO:0000256" key="1">
    <source>
        <dbReference type="SAM" id="MobiDB-lite"/>
    </source>
</evidence>
<feature type="domain" description="Putative heavy-metal chelation" evidence="2">
    <location>
        <begin position="137"/>
        <end position="244"/>
    </location>
</feature>
<dbReference type="AlphaFoldDB" id="A0A7K1LEU0"/>
<evidence type="ECO:0000313" key="4">
    <source>
        <dbReference type="Proteomes" id="UP000462152"/>
    </source>
</evidence>
<dbReference type="Proteomes" id="UP000462152">
    <property type="component" value="Unassembled WGS sequence"/>
</dbReference>
<dbReference type="SUPFAM" id="SSF159713">
    <property type="entry name" value="Dhaf3308-like"/>
    <property type="match status" value="1"/>
</dbReference>
<sequence length="268" mass="29274">MDQDIDSVDDLRHHVLLHERSASEPLIARSVFYVQHGTRLAAGDQLYRNQYVLVRVENAFGACAVEAGELGPDVSDLSGRPVGDLLQDSRSPIRLAALDGWLAARRPHRDDDRAQSVRLPPGTPDQRAEARDDAVARLLDIGSGDRVALIGVVNPLVAAIRERGGEPLPCDFGMQFTQWGDPVTNDMDEVLDEADAVIATGMTLGNGSFDRIRHRCIDRSLPLALYAQSGSAVAREFLGRGVSALSAEHFPFSQFSADETLLHIYRVP</sequence>
<organism evidence="3 4">
    <name type="scientific">Rothia koreensis</name>
    <dbReference type="NCBI Taxonomy" id="592378"/>
    <lineage>
        <taxon>Bacteria</taxon>
        <taxon>Bacillati</taxon>
        <taxon>Actinomycetota</taxon>
        <taxon>Actinomycetes</taxon>
        <taxon>Micrococcales</taxon>
        <taxon>Micrococcaceae</taxon>
        <taxon>Rothia</taxon>
    </lineage>
</organism>
<dbReference type="Gene3D" id="3.40.50.11590">
    <property type="match status" value="1"/>
</dbReference>
<reference evidence="3 4" key="1">
    <citation type="submission" date="2019-12" db="EMBL/GenBank/DDBJ databases">
        <authorList>
            <person name="Li J."/>
            <person name="Shi Y."/>
            <person name="Xu G."/>
            <person name="Xiao D."/>
            <person name="Ran X."/>
        </authorList>
    </citation>
    <scope>NUCLEOTIDE SEQUENCE [LARGE SCALE GENOMIC DNA]</scope>
    <source>
        <strain evidence="3 4">JCM 15915</strain>
    </source>
</reference>
<keyword evidence="4" id="KW-1185">Reference proteome</keyword>
<feature type="region of interest" description="Disordered" evidence="1">
    <location>
        <begin position="109"/>
        <end position="130"/>
    </location>
</feature>
<accession>A0A7K1LEU0</accession>
<name>A0A7K1LEU0_9MICC</name>
<evidence type="ECO:0000259" key="2">
    <source>
        <dbReference type="Pfam" id="PF04016"/>
    </source>
</evidence>
<gene>
    <name evidence="3" type="ORF">GMA10_00405</name>
</gene>
<dbReference type="OrthoDB" id="6017773at2"/>
<evidence type="ECO:0000313" key="3">
    <source>
        <dbReference type="EMBL" id="MUN53704.1"/>
    </source>
</evidence>
<comment type="caution">
    <text evidence="3">The sequence shown here is derived from an EMBL/GenBank/DDBJ whole genome shotgun (WGS) entry which is preliminary data.</text>
</comment>